<evidence type="ECO:0000313" key="2">
    <source>
        <dbReference type="EMBL" id="GFC78526.1"/>
    </source>
</evidence>
<dbReference type="EMBL" id="BKCJ011066092">
    <property type="protein sequence ID" value="GFC78526.1"/>
    <property type="molecule type" value="Genomic_DNA"/>
</dbReference>
<feature type="non-terminal residue" evidence="2">
    <location>
        <position position="1"/>
    </location>
</feature>
<feature type="non-terminal residue" evidence="2">
    <location>
        <position position="104"/>
    </location>
</feature>
<protein>
    <submittedName>
        <fullName evidence="2">Uncharacterized protein</fullName>
    </submittedName>
</protein>
<sequence length="104" mass="10454">GSCNGGDEVEADIGKSSSVPNKGASDLVGESMKGGGLGGGAGDNTGEGGDSIGVVVEKESEAVVKTKGIMVMLGVAVVWLWTHRSQMAQSPPQMGPGQQLLKQQ</sequence>
<dbReference type="AlphaFoldDB" id="A0A699QZ88"/>
<reference evidence="2" key="1">
    <citation type="journal article" date="2019" name="Sci. Rep.">
        <title>Draft genome of Tanacetum cinerariifolium, the natural source of mosquito coil.</title>
        <authorList>
            <person name="Yamashiro T."/>
            <person name="Shiraishi A."/>
            <person name="Satake H."/>
            <person name="Nakayama K."/>
        </authorList>
    </citation>
    <scope>NUCLEOTIDE SEQUENCE</scope>
</reference>
<accession>A0A699QZ88</accession>
<comment type="caution">
    <text evidence="2">The sequence shown here is derived from an EMBL/GenBank/DDBJ whole genome shotgun (WGS) entry which is preliminary data.</text>
</comment>
<evidence type="ECO:0000256" key="1">
    <source>
        <dbReference type="SAM" id="MobiDB-lite"/>
    </source>
</evidence>
<name>A0A699QZ88_TANCI</name>
<proteinExistence type="predicted"/>
<feature type="region of interest" description="Disordered" evidence="1">
    <location>
        <begin position="1"/>
        <end position="51"/>
    </location>
</feature>
<gene>
    <name evidence="2" type="ORF">Tci_850496</name>
</gene>
<feature type="compositionally biased region" description="Gly residues" evidence="1">
    <location>
        <begin position="32"/>
        <end position="51"/>
    </location>
</feature>
<organism evidence="2">
    <name type="scientific">Tanacetum cinerariifolium</name>
    <name type="common">Dalmatian daisy</name>
    <name type="synonym">Chrysanthemum cinerariifolium</name>
    <dbReference type="NCBI Taxonomy" id="118510"/>
    <lineage>
        <taxon>Eukaryota</taxon>
        <taxon>Viridiplantae</taxon>
        <taxon>Streptophyta</taxon>
        <taxon>Embryophyta</taxon>
        <taxon>Tracheophyta</taxon>
        <taxon>Spermatophyta</taxon>
        <taxon>Magnoliopsida</taxon>
        <taxon>eudicotyledons</taxon>
        <taxon>Gunneridae</taxon>
        <taxon>Pentapetalae</taxon>
        <taxon>asterids</taxon>
        <taxon>campanulids</taxon>
        <taxon>Asterales</taxon>
        <taxon>Asteraceae</taxon>
        <taxon>Asteroideae</taxon>
        <taxon>Anthemideae</taxon>
        <taxon>Anthemidinae</taxon>
        <taxon>Tanacetum</taxon>
    </lineage>
</organism>